<sequence>MAEITENAFNPTTDPGKLKGFLESIGSFSEDLILWFNVGQKLYHYTNLEGLLGILSKNDLWLTHAQYCNDEQELTHGLQLTRKVIEEQAQGADPKRKSYLEELLSLLTEPKLDPVYVCCFCERDDLLSQWRAYAANATGVSIEFEPANFSYITGPDCPPTVGLMRFWKVFYSPETQQKIIRSAINYYPFFDQAAAPSDWAKWTAEAIRFFIPTFKNKDFVGEEEWRLIFTPASGGPVKPSYRVRGGMLVPYYSLIELCRQLGLPDQKLPLASVRIGPSPNKRLNAASVRMMLDRHGYESARVELSDTPYRG</sequence>
<name>A0A9J7BNU7_9BACT</name>
<proteinExistence type="predicted"/>
<dbReference type="InterPro" id="IPR021352">
    <property type="entry name" value="DUF2971"/>
</dbReference>
<dbReference type="KEGG" id="orp:MOP44_01155"/>
<keyword evidence="2" id="KW-1185">Reference proteome</keyword>
<protein>
    <submittedName>
        <fullName evidence="1">DUF2971 domain-containing protein</fullName>
    </submittedName>
</protein>
<dbReference type="Pfam" id="PF11185">
    <property type="entry name" value="DUF2971"/>
    <property type="match status" value="1"/>
</dbReference>
<gene>
    <name evidence="1" type="ORF">MOP44_01155</name>
</gene>
<evidence type="ECO:0000313" key="2">
    <source>
        <dbReference type="Proteomes" id="UP001059380"/>
    </source>
</evidence>
<dbReference type="RefSeq" id="WP_260794062.1">
    <property type="nucleotide sequence ID" value="NZ_CP093313.1"/>
</dbReference>
<organism evidence="1 2">
    <name type="scientific">Occallatibacter riparius</name>
    <dbReference type="NCBI Taxonomy" id="1002689"/>
    <lineage>
        <taxon>Bacteria</taxon>
        <taxon>Pseudomonadati</taxon>
        <taxon>Acidobacteriota</taxon>
        <taxon>Terriglobia</taxon>
        <taxon>Terriglobales</taxon>
        <taxon>Acidobacteriaceae</taxon>
        <taxon>Occallatibacter</taxon>
    </lineage>
</organism>
<dbReference type="Proteomes" id="UP001059380">
    <property type="component" value="Chromosome"/>
</dbReference>
<evidence type="ECO:0000313" key="1">
    <source>
        <dbReference type="EMBL" id="UWZ84556.1"/>
    </source>
</evidence>
<reference evidence="1" key="1">
    <citation type="submission" date="2021-04" db="EMBL/GenBank/DDBJ databases">
        <title>Phylogenetic analysis of Acidobacteriaceae.</title>
        <authorList>
            <person name="Qiu L."/>
            <person name="Zhang Q."/>
        </authorList>
    </citation>
    <scope>NUCLEOTIDE SEQUENCE</scope>
    <source>
        <strain evidence="1">DSM 25168</strain>
    </source>
</reference>
<accession>A0A9J7BNU7</accession>
<dbReference type="AlphaFoldDB" id="A0A9J7BNU7"/>
<dbReference type="EMBL" id="CP093313">
    <property type="protein sequence ID" value="UWZ84556.1"/>
    <property type="molecule type" value="Genomic_DNA"/>
</dbReference>